<reference evidence="2" key="1">
    <citation type="journal article" date="2023" name="Mol. Phylogenet. Evol.">
        <title>Genome-scale phylogeny and comparative genomics of the fungal order Sordariales.</title>
        <authorList>
            <person name="Hensen N."/>
            <person name="Bonometti L."/>
            <person name="Westerberg I."/>
            <person name="Brannstrom I.O."/>
            <person name="Guillou S."/>
            <person name="Cros-Aarteil S."/>
            <person name="Calhoun S."/>
            <person name="Haridas S."/>
            <person name="Kuo A."/>
            <person name="Mondo S."/>
            <person name="Pangilinan J."/>
            <person name="Riley R."/>
            <person name="LaButti K."/>
            <person name="Andreopoulos B."/>
            <person name="Lipzen A."/>
            <person name="Chen C."/>
            <person name="Yan M."/>
            <person name="Daum C."/>
            <person name="Ng V."/>
            <person name="Clum A."/>
            <person name="Steindorff A."/>
            <person name="Ohm R.A."/>
            <person name="Martin F."/>
            <person name="Silar P."/>
            <person name="Natvig D.O."/>
            <person name="Lalanne C."/>
            <person name="Gautier V."/>
            <person name="Ament-Velasquez S.L."/>
            <person name="Kruys A."/>
            <person name="Hutchinson M.I."/>
            <person name="Powell A.J."/>
            <person name="Barry K."/>
            <person name="Miller A.N."/>
            <person name="Grigoriev I.V."/>
            <person name="Debuchy R."/>
            <person name="Gladieux P."/>
            <person name="Hiltunen Thoren M."/>
            <person name="Johannesson H."/>
        </authorList>
    </citation>
    <scope>NUCLEOTIDE SEQUENCE</scope>
    <source>
        <strain evidence="2">CBS 232.78</strain>
    </source>
</reference>
<gene>
    <name evidence="2" type="ORF">B0H63DRAFT_550387</name>
</gene>
<dbReference type="EMBL" id="JAULSW010000008">
    <property type="protein sequence ID" value="KAK3372004.1"/>
    <property type="molecule type" value="Genomic_DNA"/>
</dbReference>
<feature type="compositionally biased region" description="Polar residues" evidence="1">
    <location>
        <begin position="735"/>
        <end position="754"/>
    </location>
</feature>
<feature type="compositionally biased region" description="Basic and acidic residues" evidence="1">
    <location>
        <begin position="1675"/>
        <end position="1686"/>
    </location>
</feature>
<feature type="compositionally biased region" description="Low complexity" evidence="1">
    <location>
        <begin position="862"/>
        <end position="879"/>
    </location>
</feature>
<feature type="region of interest" description="Disordered" evidence="1">
    <location>
        <begin position="335"/>
        <end position="419"/>
    </location>
</feature>
<feature type="compositionally biased region" description="Basic residues" evidence="1">
    <location>
        <begin position="1704"/>
        <end position="1717"/>
    </location>
</feature>
<feature type="compositionally biased region" description="Polar residues" evidence="1">
    <location>
        <begin position="398"/>
        <end position="419"/>
    </location>
</feature>
<feature type="compositionally biased region" description="Polar residues" evidence="1">
    <location>
        <begin position="1260"/>
        <end position="1269"/>
    </location>
</feature>
<feature type="compositionally biased region" description="Polar residues" evidence="1">
    <location>
        <begin position="1307"/>
        <end position="1320"/>
    </location>
</feature>
<evidence type="ECO:0000313" key="2">
    <source>
        <dbReference type="EMBL" id="KAK3372004.1"/>
    </source>
</evidence>
<keyword evidence="3" id="KW-1185">Reference proteome</keyword>
<feature type="compositionally biased region" description="Polar residues" evidence="1">
    <location>
        <begin position="1517"/>
        <end position="1545"/>
    </location>
</feature>
<feature type="compositionally biased region" description="Basic residues" evidence="1">
    <location>
        <begin position="1293"/>
        <end position="1304"/>
    </location>
</feature>
<feature type="region of interest" description="Disordered" evidence="1">
    <location>
        <begin position="1029"/>
        <end position="1058"/>
    </location>
</feature>
<feature type="compositionally biased region" description="Polar residues" evidence="1">
    <location>
        <begin position="474"/>
        <end position="485"/>
    </location>
</feature>
<feature type="region of interest" description="Disordered" evidence="1">
    <location>
        <begin position="1510"/>
        <end position="1717"/>
    </location>
</feature>
<comment type="caution">
    <text evidence="2">The sequence shown here is derived from an EMBL/GenBank/DDBJ whole genome shotgun (WGS) entry which is preliminary data.</text>
</comment>
<feature type="compositionally biased region" description="Basic and acidic residues" evidence="1">
    <location>
        <begin position="1046"/>
        <end position="1055"/>
    </location>
</feature>
<feature type="compositionally biased region" description="Low complexity" evidence="1">
    <location>
        <begin position="1687"/>
        <end position="1703"/>
    </location>
</feature>
<accession>A0AAE0K8R9</accession>
<feature type="region of interest" description="Disordered" evidence="1">
    <location>
        <begin position="1157"/>
        <end position="1370"/>
    </location>
</feature>
<feature type="compositionally biased region" description="Polar residues" evidence="1">
    <location>
        <begin position="931"/>
        <end position="942"/>
    </location>
</feature>
<feature type="region of interest" description="Disordered" evidence="1">
    <location>
        <begin position="444"/>
        <end position="537"/>
    </location>
</feature>
<sequence>MASNVPASSGGLADSQRTPATAVKTVVLLTPEKQRFISPSVNLYTNIPEDAKCTFSLTAQVHTKRSMKHILPPRNIVIWSKEKIQQFASSIRQSHPGAANKVVKPQIWEDLYEYFDAADLWNQGAWNLWEVIMYLAAQNDKLAYLVVEMAANDDGKLEILGDWVYKWLTHKENRDKLRTWDKQSDILKVLTPPDWADIGPCGLTVLGPMAAELGWWYHEYYNAPTPFKKKTGTDGKKDEASSIKEDANPQIITSSIAENTRPVGSNSSGHLLSIDAQPPRCSSAAGSRSGLEVMAINLRASSASTNVSPTLKAAIPAAVVSNIAALPSVKELEGSQQNVSHLATDKVATANPGKRGHKSSRSGPVPKASNGSQVSLRAAGMVGPSRLPSRASPAKEQPSPTSEQLHSTESQQRQAVVQPDTTLKAMQATTSSTQAQAQTQPVLVWHNSGPPNPKQPHRRQELGANSHNQRESGRGNTSRNNSAGWINNIKPPVGGFQVPTGPIVPQNPNSINQAVSVSGPTQIQGRRSSNMSSTRPAPMVFAPKEACRNWSGKGPGPKERVEPFEPCGCHRCTSASRSIHVTGFDERPEMTNDEKVTILTKHFSAFGQVEHIATRPITYNVNITFTLEEGAVRAVNEANGKPIPILAECARVIHPYYSKYCVPRYSKAGRDRTPSSGGPRPPRFGSQPNHRGSPVKIGSGQDNHNAQFQYEQQFSPQAHGFQQQPANARPPQPTYPNVDTSVAKSRPSSDSHQQPPIPSGYQHQVHRISPPHVAGRAMPEGFFHGSPMGPIGMMQPEQHQYPTPVPPQQYPQGYNFMPHGVTQFAHGQYGHPNAPMMNPGVLGGFHGGHPLGVHNNVPGVVHGRVPGHNSGPTSGSGSPNDSIHSNIPSSTPPGLPIQPQHYPPVNPYYGPPFGPFMGQQAPYPPHHRYQGFQNYPSYQGSYQHGFHQPQHSMQMPHYSPSQHQGQGFTPFQQSRPHHTPQDNVQFHQPQRSVPMQHLAIPPRPAQDSMETKSPAPMPIDAILPDATAKISPQGSPVRVSLPPPAEKLETAKSEESAEPPVINVEDMHHSPEGHGSPKEQFTMAELNKVPETPTAVRTKATVTQTTSFVDEKDERGDIGTVIRRPPRSAPRLPSEFMPSNDALAETITNPAAPIAQGAASSSMTLPLPVAEEKNVGQQSDGRRPGRSNNNRNKKKGGQGSGSRLSTPSVPAAEDVPVDSDGNKGKGKMKNVGRGSSRPSTPSLPAVDVAKGKGKMKDISRASSRPSTPSLPAVDETNVPKTQLPAQPGEGSQRKSKRKNNKRPRSPQTGSQAGSAEQSSVLPDIKAEEAGPSSASANVDNGAGKGYRADAGGSLRIGRNRPKSQQHQGVHDLFPQIVEEGHVVAKTPPAEGPTSTFILPVAATTASVSLDPAVAQTSKLEEQPTAKNTVAAQPTVDMAEPVAPEASHHGSFRHLPRSFDPWPRLPTQPRVPTQPHLLPTQPLQPPKVTVQAPEPVTEHNLAEIPTEDGQLFVRGHQPSGSSAHTTSEYYTACSSRENSPLQQTDDGNGDLKFVSPPETPPRPVEAAEKTQQPSTPSSATMSVGSHGVTSPSYKTPETKSPTTAIELAQDNGKGKEPATTSPISEGDFPALPTSPPKSKEKSSASSLSLVNKGLFSPFSPFSLFSRTTIPEEEPEVKEQVEDREEHPTASGSGSGPASSLQAPKAKNKNKKKKKRAVN</sequence>
<feature type="compositionally biased region" description="Polar residues" evidence="1">
    <location>
        <begin position="880"/>
        <end position="889"/>
    </location>
</feature>
<dbReference type="GO" id="GO:0003676">
    <property type="term" value="F:nucleic acid binding"/>
    <property type="evidence" value="ECO:0007669"/>
    <property type="project" value="InterPro"/>
</dbReference>
<feature type="region of interest" description="Disordered" evidence="1">
    <location>
        <begin position="667"/>
        <end position="702"/>
    </location>
</feature>
<feature type="region of interest" description="Disordered" evidence="1">
    <location>
        <begin position="717"/>
        <end position="763"/>
    </location>
</feature>
<feature type="compositionally biased region" description="Polar residues" evidence="1">
    <location>
        <begin position="949"/>
        <end position="974"/>
    </location>
</feature>
<evidence type="ECO:0000313" key="3">
    <source>
        <dbReference type="Proteomes" id="UP001285441"/>
    </source>
</evidence>
<proteinExistence type="predicted"/>
<evidence type="ECO:0008006" key="4">
    <source>
        <dbReference type="Google" id="ProtNLM"/>
    </source>
</evidence>
<feature type="compositionally biased region" description="Pro residues" evidence="1">
    <location>
        <begin position="890"/>
        <end position="914"/>
    </location>
</feature>
<dbReference type="SUPFAM" id="SSF54928">
    <property type="entry name" value="RNA-binding domain, RBD"/>
    <property type="match status" value="1"/>
</dbReference>
<dbReference type="InterPro" id="IPR035979">
    <property type="entry name" value="RBD_domain_sf"/>
</dbReference>
<name>A0AAE0K8R9_9PEZI</name>
<protein>
    <recommendedName>
        <fullName evidence="4">RRM domain-containing protein</fullName>
    </recommendedName>
</protein>
<feature type="region of interest" description="Disordered" evidence="1">
    <location>
        <begin position="862"/>
        <end position="982"/>
    </location>
</feature>
<dbReference type="Proteomes" id="UP001285441">
    <property type="component" value="Unassembled WGS sequence"/>
</dbReference>
<feature type="compositionally biased region" description="Low complexity" evidence="1">
    <location>
        <begin position="674"/>
        <end position="686"/>
    </location>
</feature>
<feature type="compositionally biased region" description="Polar residues" evidence="1">
    <location>
        <begin position="1568"/>
        <end position="1602"/>
    </location>
</feature>
<organism evidence="2 3">
    <name type="scientific">Podospora didyma</name>
    <dbReference type="NCBI Taxonomy" id="330526"/>
    <lineage>
        <taxon>Eukaryota</taxon>
        <taxon>Fungi</taxon>
        <taxon>Dikarya</taxon>
        <taxon>Ascomycota</taxon>
        <taxon>Pezizomycotina</taxon>
        <taxon>Sordariomycetes</taxon>
        <taxon>Sordariomycetidae</taxon>
        <taxon>Sordariales</taxon>
        <taxon>Podosporaceae</taxon>
        <taxon>Podospora</taxon>
    </lineage>
</organism>
<feature type="compositionally biased region" description="Polar residues" evidence="1">
    <location>
        <begin position="506"/>
        <end position="535"/>
    </location>
</feature>
<feature type="compositionally biased region" description="Low complexity" evidence="1">
    <location>
        <begin position="1642"/>
        <end position="1664"/>
    </location>
</feature>
<reference evidence="2" key="2">
    <citation type="submission" date="2023-06" db="EMBL/GenBank/DDBJ databases">
        <authorList>
            <consortium name="Lawrence Berkeley National Laboratory"/>
            <person name="Haridas S."/>
            <person name="Hensen N."/>
            <person name="Bonometti L."/>
            <person name="Westerberg I."/>
            <person name="Brannstrom I.O."/>
            <person name="Guillou S."/>
            <person name="Cros-Aarteil S."/>
            <person name="Calhoun S."/>
            <person name="Kuo A."/>
            <person name="Mondo S."/>
            <person name="Pangilinan J."/>
            <person name="Riley R."/>
            <person name="LaButti K."/>
            <person name="Andreopoulos B."/>
            <person name="Lipzen A."/>
            <person name="Chen C."/>
            <person name="Yanf M."/>
            <person name="Daum C."/>
            <person name="Ng V."/>
            <person name="Clum A."/>
            <person name="Steindorff A."/>
            <person name="Ohm R."/>
            <person name="Martin F."/>
            <person name="Silar P."/>
            <person name="Natvig D."/>
            <person name="Lalanne C."/>
            <person name="Gautier V."/>
            <person name="Ament-velasquez S.L."/>
            <person name="Kruys A."/>
            <person name="Hutchinson M.I."/>
            <person name="Powell A.J."/>
            <person name="Barry K."/>
            <person name="Miller A.N."/>
            <person name="Grigoriev I.V."/>
            <person name="Debuchy R."/>
            <person name="Gladieux P."/>
            <person name="Thoren M.H."/>
            <person name="Johannesson H."/>
        </authorList>
    </citation>
    <scope>NUCLEOTIDE SEQUENCE</scope>
    <source>
        <strain evidence="2">CBS 232.78</strain>
    </source>
</reference>
<evidence type="ECO:0000256" key="1">
    <source>
        <dbReference type="SAM" id="MobiDB-lite"/>
    </source>
</evidence>